<comment type="caution">
    <text evidence="2">The sequence shown here is derived from an EMBL/GenBank/DDBJ whole genome shotgun (WGS) entry which is preliminary data.</text>
</comment>
<dbReference type="Proteomes" id="UP000236162">
    <property type="component" value="Unassembled WGS sequence"/>
</dbReference>
<keyword evidence="1" id="KW-0472">Membrane</keyword>
<feature type="transmembrane region" description="Helical" evidence="1">
    <location>
        <begin position="88"/>
        <end position="107"/>
    </location>
</feature>
<sequence>MVKQFPEGYYDRLSGANQKVYDSLNDIYKDSNQSYEMQYLYHGIKRGTGYFVDLINFRTLLHPFFVEPSINNERLRAQSDFPFLNLMMVHHVAWKIFMMILITKYLCKIKTMNQLD</sequence>
<accession>A0ABQ0NF61</accession>
<evidence type="ECO:0000313" key="3">
    <source>
        <dbReference type="Proteomes" id="UP000236162"/>
    </source>
</evidence>
<protein>
    <submittedName>
        <fullName evidence="2">Uncharacterized protein</fullName>
    </submittedName>
</protein>
<keyword evidence="3" id="KW-1185">Reference proteome</keyword>
<proteinExistence type="predicted"/>
<organism evidence="2 3">
    <name type="scientific">Lactiplantibacillus paraplantarum</name>
    <dbReference type="NCBI Taxonomy" id="60520"/>
    <lineage>
        <taxon>Bacteria</taxon>
        <taxon>Bacillati</taxon>
        <taxon>Bacillota</taxon>
        <taxon>Bacilli</taxon>
        <taxon>Lactobacillales</taxon>
        <taxon>Lactobacillaceae</taxon>
        <taxon>Lactiplantibacillus</taxon>
    </lineage>
</organism>
<keyword evidence="1" id="KW-1133">Transmembrane helix</keyword>
<name>A0ABQ0NF61_9LACO</name>
<keyword evidence="1" id="KW-0812">Transmembrane</keyword>
<reference evidence="2 3" key="1">
    <citation type="submission" date="2017-04" db="EMBL/GenBank/DDBJ databases">
        <title>In vitro and in silico characterization of Lactobacillus paraplantarum D2-1, a starter culture for soymilk fermentation.</title>
        <authorList>
            <person name="Endo A."/>
            <person name="Sasaki F."/>
            <person name="Maeno S."/>
            <person name="Kanesaki Y."/>
            <person name="Kubota E."/>
            <person name="Torres G.A."/>
            <person name="Tomita S."/>
            <person name="Nakagawa J."/>
        </authorList>
    </citation>
    <scope>NUCLEOTIDE SEQUENCE [LARGE SCALE GENOMIC DNA]</scope>
    <source>
        <strain evidence="2 3">D2-1</strain>
    </source>
</reference>
<gene>
    <name evidence="2" type="ORF">LPPLD21_03284</name>
</gene>
<dbReference type="EMBL" id="BDOR01000047">
    <property type="protein sequence ID" value="GBF03713.1"/>
    <property type="molecule type" value="Genomic_DNA"/>
</dbReference>
<evidence type="ECO:0000313" key="2">
    <source>
        <dbReference type="EMBL" id="GBF03713.1"/>
    </source>
</evidence>
<evidence type="ECO:0000256" key="1">
    <source>
        <dbReference type="SAM" id="Phobius"/>
    </source>
</evidence>